<protein>
    <submittedName>
        <fullName evidence="2">Uncharacterized protein</fullName>
    </submittedName>
</protein>
<accession>A0A7C9VCS7</accession>
<comment type="caution">
    <text evidence="2">The sequence shown here is derived from an EMBL/GenBank/DDBJ whole genome shotgun (WGS) entry which is preliminary data.</text>
</comment>
<gene>
    <name evidence="2" type="ORF">G6N74_13150</name>
</gene>
<dbReference type="EMBL" id="JAAKZG010000005">
    <property type="protein sequence ID" value="NGN42012.1"/>
    <property type="molecule type" value="Genomic_DNA"/>
</dbReference>
<name>A0A7C9VCS7_9HYPH</name>
<reference evidence="2 3" key="1">
    <citation type="submission" date="2020-02" db="EMBL/GenBank/DDBJ databases">
        <title>Genome sequence of the type strain CGMCC 1.15528 of Mesorhizobium zhangyense.</title>
        <authorList>
            <person name="Gao J."/>
            <person name="Sun J."/>
        </authorList>
    </citation>
    <scope>NUCLEOTIDE SEQUENCE [LARGE SCALE GENOMIC DNA]</scope>
    <source>
        <strain evidence="2 3">CGMCC 1.15528</strain>
    </source>
</reference>
<dbReference type="RefSeq" id="WP_165118016.1">
    <property type="nucleotide sequence ID" value="NZ_JAAKZG010000005.1"/>
</dbReference>
<feature type="signal peptide" evidence="1">
    <location>
        <begin position="1"/>
        <end position="28"/>
    </location>
</feature>
<feature type="chain" id="PRO_5028811235" evidence="1">
    <location>
        <begin position="29"/>
        <end position="121"/>
    </location>
</feature>
<sequence length="121" mass="12943">MPSNGRKMLFLPMILAVAAIGTSAPAIAGDSHDRVYADSFGNLVVESAAGYKRIVVGQGHMARELSSYTQAGRPKVVHIEGPGGIFAYERGCFRPPVLVKGRSYMYGFDQGEIPLQGGPCR</sequence>
<evidence type="ECO:0000313" key="3">
    <source>
        <dbReference type="Proteomes" id="UP000481252"/>
    </source>
</evidence>
<organism evidence="2 3">
    <name type="scientific">Mesorhizobium zhangyense</name>
    <dbReference type="NCBI Taxonomy" id="1776730"/>
    <lineage>
        <taxon>Bacteria</taxon>
        <taxon>Pseudomonadati</taxon>
        <taxon>Pseudomonadota</taxon>
        <taxon>Alphaproteobacteria</taxon>
        <taxon>Hyphomicrobiales</taxon>
        <taxon>Phyllobacteriaceae</taxon>
        <taxon>Mesorhizobium</taxon>
    </lineage>
</organism>
<dbReference type="AlphaFoldDB" id="A0A7C9VCS7"/>
<evidence type="ECO:0000313" key="2">
    <source>
        <dbReference type="EMBL" id="NGN42012.1"/>
    </source>
</evidence>
<evidence type="ECO:0000256" key="1">
    <source>
        <dbReference type="SAM" id="SignalP"/>
    </source>
</evidence>
<keyword evidence="3" id="KW-1185">Reference proteome</keyword>
<keyword evidence="1" id="KW-0732">Signal</keyword>
<proteinExistence type="predicted"/>
<dbReference type="Proteomes" id="UP000481252">
    <property type="component" value="Unassembled WGS sequence"/>
</dbReference>